<feature type="region of interest" description="Disordered" evidence="5">
    <location>
        <begin position="945"/>
        <end position="989"/>
    </location>
</feature>
<evidence type="ECO:0000256" key="3">
    <source>
        <dbReference type="ARBA" id="ARBA00022824"/>
    </source>
</evidence>
<keyword evidence="2" id="KW-0813">Transport</keyword>
<feature type="region of interest" description="Disordered" evidence="5">
    <location>
        <begin position="875"/>
        <end position="903"/>
    </location>
</feature>
<comment type="subcellular location">
    <subcellularLocation>
        <location evidence="1">Endoplasmic reticulum</location>
    </subcellularLocation>
</comment>
<dbReference type="Proteomes" id="UP001201163">
    <property type="component" value="Unassembled WGS sequence"/>
</dbReference>
<dbReference type="Pfam" id="PF08314">
    <property type="entry name" value="Sec39"/>
    <property type="match status" value="1"/>
</dbReference>
<evidence type="ECO:0000256" key="4">
    <source>
        <dbReference type="ARBA" id="ARBA00022927"/>
    </source>
</evidence>
<feature type="compositionally biased region" description="Acidic residues" evidence="5">
    <location>
        <begin position="145"/>
        <end position="161"/>
    </location>
</feature>
<dbReference type="AlphaFoldDB" id="A0AAD4LEU5"/>
<dbReference type="EMBL" id="JAKELL010000040">
    <property type="protein sequence ID" value="KAH8988932.1"/>
    <property type="molecule type" value="Genomic_DNA"/>
</dbReference>
<accession>A0AAD4LEU5</accession>
<dbReference type="GO" id="GO:0006890">
    <property type="term" value="P:retrograde vesicle-mediated transport, Golgi to endoplasmic reticulum"/>
    <property type="evidence" value="ECO:0007669"/>
    <property type="project" value="InterPro"/>
</dbReference>
<keyword evidence="8" id="KW-1185">Reference proteome</keyword>
<evidence type="ECO:0000256" key="5">
    <source>
        <dbReference type="SAM" id="MobiDB-lite"/>
    </source>
</evidence>
<feature type="region of interest" description="Disordered" evidence="5">
    <location>
        <begin position="139"/>
        <end position="169"/>
    </location>
</feature>
<gene>
    <name evidence="7" type="ORF">EDB92DRAFT_1870661</name>
</gene>
<dbReference type="PANTHER" id="PTHR15922:SF2">
    <property type="entry name" value="NBAS SUBUNIT OF NRZ TETHERING COMPLEX"/>
    <property type="match status" value="1"/>
</dbReference>
<evidence type="ECO:0000256" key="2">
    <source>
        <dbReference type="ARBA" id="ARBA00022448"/>
    </source>
</evidence>
<dbReference type="PANTHER" id="PTHR15922">
    <property type="entry name" value="NEUROBLASTOMA-AMPLIFIED SEQUENCE"/>
    <property type="match status" value="1"/>
</dbReference>
<evidence type="ECO:0000313" key="7">
    <source>
        <dbReference type="EMBL" id="KAH8988932.1"/>
    </source>
</evidence>
<feature type="compositionally biased region" description="Basic and acidic residues" evidence="5">
    <location>
        <begin position="875"/>
        <end position="888"/>
    </location>
</feature>
<name>A0AAD4LEU5_9AGAM</name>
<dbReference type="GO" id="GO:0015031">
    <property type="term" value="P:protein transport"/>
    <property type="evidence" value="ECO:0007669"/>
    <property type="project" value="UniProtKB-KW"/>
</dbReference>
<evidence type="ECO:0000259" key="6">
    <source>
        <dbReference type="Pfam" id="PF08314"/>
    </source>
</evidence>
<comment type="caution">
    <text evidence="7">The sequence shown here is derived from an EMBL/GenBank/DDBJ whole genome shotgun (WGS) entry which is preliminary data.</text>
</comment>
<evidence type="ECO:0000256" key="1">
    <source>
        <dbReference type="ARBA" id="ARBA00004240"/>
    </source>
</evidence>
<proteinExistence type="predicted"/>
<reference evidence="7" key="1">
    <citation type="submission" date="2022-01" db="EMBL/GenBank/DDBJ databases">
        <title>Comparative genomics reveals a dynamic genome evolution in the ectomycorrhizal milk-cap (Lactarius) mushrooms.</title>
        <authorList>
            <consortium name="DOE Joint Genome Institute"/>
            <person name="Lebreton A."/>
            <person name="Tang N."/>
            <person name="Kuo A."/>
            <person name="LaButti K."/>
            <person name="Drula E."/>
            <person name="Barry K."/>
            <person name="Clum A."/>
            <person name="Lipzen A."/>
            <person name="Mousain D."/>
            <person name="Ng V."/>
            <person name="Wang R."/>
            <person name="Wang X."/>
            <person name="Dai Y."/>
            <person name="Henrissat B."/>
            <person name="Grigoriev I.V."/>
            <person name="Guerin-Laguette A."/>
            <person name="Yu F."/>
            <person name="Martin F.M."/>
        </authorList>
    </citation>
    <scope>NUCLEOTIDE SEQUENCE</scope>
    <source>
        <strain evidence="7">QP</strain>
    </source>
</reference>
<organism evidence="7 8">
    <name type="scientific">Lactarius akahatsu</name>
    <dbReference type="NCBI Taxonomy" id="416441"/>
    <lineage>
        <taxon>Eukaryota</taxon>
        <taxon>Fungi</taxon>
        <taxon>Dikarya</taxon>
        <taxon>Basidiomycota</taxon>
        <taxon>Agaricomycotina</taxon>
        <taxon>Agaricomycetes</taxon>
        <taxon>Russulales</taxon>
        <taxon>Russulaceae</taxon>
        <taxon>Lactarius</taxon>
    </lineage>
</organism>
<keyword evidence="4" id="KW-0653">Protein transport</keyword>
<evidence type="ECO:0000313" key="8">
    <source>
        <dbReference type="Proteomes" id="UP001201163"/>
    </source>
</evidence>
<keyword evidence="3" id="KW-0256">Endoplasmic reticulum</keyword>
<feature type="domain" description="Sec39" evidence="6">
    <location>
        <begin position="184"/>
        <end position="882"/>
    </location>
</feature>
<protein>
    <submittedName>
        <fullName evidence="7">Sec39-domain-containing protein</fullName>
    </submittedName>
</protein>
<dbReference type="GO" id="GO:0000149">
    <property type="term" value="F:SNARE binding"/>
    <property type="evidence" value="ECO:0007669"/>
    <property type="project" value="TreeGrafter"/>
</dbReference>
<dbReference type="GO" id="GO:0070939">
    <property type="term" value="C:Dsl1/NZR complex"/>
    <property type="evidence" value="ECO:0007669"/>
    <property type="project" value="TreeGrafter"/>
</dbReference>
<sequence length="1005" mass="111370">MTSNEEDLCQKWIDLSDDHLESSTIDDTLGPITDDLWVVAAIADRAIDNSALLTYLLEVALKRSESTVERLQASFVLQDDRETSDVGGQSPSSVDDDMVSYFSENPSDARMCLLRSLLLDRKDRLDTFTEMFATSVEAPAKSDDPEWDDPWLDTVDTESEQQSDPGAPPLPLSAFLIQTLVESAHLLATRGLVGPLRVLFKRHGLALWPFRLSILTCIPDHVPPSLYQDILPKLDTSRDVEHQSHAETWRQEVDWTEHPRVQAALLTSGHATPKIQVPINQASRPMTSQELSTWYQQRAHSILTSTGMADTALLMVQHATSQDIPGLDELGEELILLSRLVYDAQAAAKDGPEEDWTLEQWKNMDSLAVVRAMLALSTPKSLIADIRKFVLPYLFVLESRAERAGNSSSGISAQLLSDFTLGAPLEMVARIFEESKPTLLPGQRLISDDETMARLALACLYGSDSLGEWHVMSQIFECLPAWNATGDEDEDEVETTIASLGSFVTPTTARPKCTPSDLFLFFRPLPLPSLSRALDILDVHLESGEILSRWDAPAPLRWFLQSANDRSSQRARAVRMARQLGATHALRSRSDWEWLLEDMLKLSRTNDNGVRSAFGLLSQADILSIFLSGLLSTGQLQIAESLLRSKKSTLSLDDRAVEDICLTSSREFYDNASSGNYTFGEMKLAYDCLSIPLRSERVIREQEFIEATSRITSFNVESRPGVPLTPIEIRLTKDRLSLISRVLSSNSDAYKYKEVILELVDKLGFRGDVVARAKTLAMIADTALQAEDFAQAFETSEAMINTVSQLCLSPDVSEEQLRDAKEVCWVSCFQLGRQTEFPDVPKKLRLLGHALEFCPADRLPEILAAWRRLEKEDIAAQEQHTSDKDKDGASSNRRHGRAAASAQYGQVVPTLASRLQNIHLPTSPLVMADGAAIADTFSRVASKFPFGKSRPQAHAERPEGEDDGPDSSRGDGAGWPSLPLHREEVSAQASKALQKGIGWLIGADE</sequence>
<dbReference type="InterPro" id="IPR013244">
    <property type="entry name" value="Sec39_domain"/>
</dbReference>